<dbReference type="Gene3D" id="3.30.930.10">
    <property type="entry name" value="Bira Bifunctional Protein, Domain 2"/>
    <property type="match status" value="1"/>
</dbReference>
<dbReference type="InterPro" id="IPR045864">
    <property type="entry name" value="aa-tRNA-synth_II/BPL/LPL"/>
</dbReference>
<accession>A0A806FQ74</accession>
<dbReference type="GO" id="GO:0016874">
    <property type="term" value="F:ligase activity"/>
    <property type="evidence" value="ECO:0007669"/>
    <property type="project" value="UniProtKB-KW"/>
</dbReference>
<keyword evidence="2" id="KW-0808">Transferase</keyword>
<dbReference type="InterPro" id="IPR004143">
    <property type="entry name" value="BPL_LPL_catalytic"/>
</dbReference>
<dbReference type="SUPFAM" id="SSF55681">
    <property type="entry name" value="Class II aaRS and biotin synthetases"/>
    <property type="match status" value="1"/>
</dbReference>
<dbReference type="Proteomes" id="UP000008394">
    <property type="component" value="Chromosome"/>
</dbReference>
<dbReference type="AlphaFoldDB" id="A0A806FQ74"/>
<dbReference type="EC" id="2.7.7.63" evidence="2"/>
<keyword evidence="2" id="KW-0548">Nucleotidyltransferase</keyword>
<evidence type="ECO:0000313" key="3">
    <source>
        <dbReference type="Proteomes" id="UP000008394"/>
    </source>
</evidence>
<dbReference type="PROSITE" id="PS51733">
    <property type="entry name" value="BPL_LPL_CATALYTIC"/>
    <property type="match status" value="1"/>
</dbReference>
<dbReference type="RefSeq" id="WP_004218293.1">
    <property type="nucleotide sequence ID" value="NC_017215.1"/>
</dbReference>
<dbReference type="PANTHER" id="PTHR43679">
    <property type="entry name" value="OCTANOYLTRANSFERASE LIPM-RELATED"/>
    <property type="match status" value="1"/>
</dbReference>
<reference evidence="2 3" key="1">
    <citation type="journal article" date="2011" name="J. Bacteriol.">
        <title>Genome Sequence of the Probiotic Strain Bifidobacterium animalis subsp. lactis CNCM I-2494.</title>
        <authorList>
            <person name="Chervaux C."/>
            <person name="Grimaldi C."/>
            <person name="Bolotin A."/>
            <person name="Quinquis B."/>
            <person name="Legrain-Raspaud S."/>
            <person name="van Hylckama Vlieg J.E."/>
            <person name="Denariaz G."/>
            <person name="Smokvina T."/>
        </authorList>
    </citation>
    <scope>NUCLEOTIDE SEQUENCE [LARGE SCALE GENOMIC DNA]</scope>
    <source>
        <strain evidence="2 3">CNCM I-2494</strain>
    </source>
</reference>
<dbReference type="KEGG" id="bnm:BALAC2494_01374"/>
<evidence type="ECO:0000313" key="2">
    <source>
        <dbReference type="EMBL" id="AEK30826.1"/>
    </source>
</evidence>
<dbReference type="GO" id="GO:0016779">
    <property type="term" value="F:nucleotidyltransferase activity"/>
    <property type="evidence" value="ECO:0007669"/>
    <property type="project" value="UniProtKB-KW"/>
</dbReference>
<gene>
    <name evidence="2" type="ORF">BALAC2494_01374</name>
</gene>
<organism evidence="2 3">
    <name type="scientific">Bifidobacterium animalis subsp. lactis CNCM I-2494</name>
    <dbReference type="NCBI Taxonomy" id="1042403"/>
    <lineage>
        <taxon>Bacteria</taxon>
        <taxon>Bacillati</taxon>
        <taxon>Actinomycetota</taxon>
        <taxon>Actinomycetes</taxon>
        <taxon>Bifidobacteriales</taxon>
        <taxon>Bifidobacteriaceae</taxon>
        <taxon>Bifidobacterium</taxon>
    </lineage>
</organism>
<dbReference type="InterPro" id="IPR050664">
    <property type="entry name" value="Octanoyltrans_LipM/LipL"/>
</dbReference>
<keyword evidence="2" id="KW-0436">Ligase</keyword>
<name>A0A806FQ74_BIFAN</name>
<dbReference type="GeneID" id="29696101"/>
<dbReference type="EMBL" id="CP002915">
    <property type="protein sequence ID" value="AEK30826.1"/>
    <property type="molecule type" value="Genomic_DNA"/>
</dbReference>
<evidence type="ECO:0000259" key="1">
    <source>
        <dbReference type="PROSITE" id="PS51733"/>
    </source>
</evidence>
<protein>
    <submittedName>
        <fullName evidence="2">Lipoate--protein ligase</fullName>
        <ecNumber evidence="2">2.7.7.63</ecNumber>
    </submittedName>
</protein>
<dbReference type="CDD" id="cd16443">
    <property type="entry name" value="LplA"/>
    <property type="match status" value="1"/>
</dbReference>
<dbReference type="PANTHER" id="PTHR43679:SF2">
    <property type="entry name" value="OCTANOYL-[GCVH]:PROTEIN N-OCTANOYLTRANSFERASE"/>
    <property type="match status" value="1"/>
</dbReference>
<feature type="domain" description="BPL/LPL catalytic" evidence="1">
    <location>
        <begin position="188"/>
        <end position="385"/>
    </location>
</feature>
<sequence length="387" mass="42101">MRSGEVKIPGGKLVRVTLQGDEVRGWHATIDGDFFMEANAGSVLGRAQSAIDAHLPELPDDWEHWGSADYLAFYRALSGELRGVIGDTLIGANGEAIALAVVRALVGGGARESAQTAEREFERIREARATRQGERAQSGDEPAPMLIGLQDAKRRWARMNPQTVVDIPRMPAEQMQVDELWATQVANGERQATLRIWDWAAPAVVCGKFQSIADEVDLEYAKEHGIEVVRRDTGGGAMFIEPQNTITYSLYVPEPVVAGLDARQCYQFCDMWLLEALAACGVRAHFAGLNDIASAAGKIGGAAERRFPASGEGPGCLLHHDTLAYAMNTEHLQHVLRPSKEKMSDKAVKSASKRVDPMNSQTSCTRAQIVDCMLETASRFGVVGNTI</sequence>
<proteinExistence type="predicted"/>
<dbReference type="Pfam" id="PF21948">
    <property type="entry name" value="LplA-B_cat"/>
    <property type="match status" value="1"/>
</dbReference>